<dbReference type="InterPro" id="IPR000608">
    <property type="entry name" value="UBC"/>
</dbReference>
<gene>
    <name evidence="2" type="ORF">PPENT_87.1.T1450069</name>
</gene>
<evidence type="ECO:0000313" key="2">
    <source>
        <dbReference type="EMBL" id="CAD8206814.1"/>
    </source>
</evidence>
<dbReference type="SMART" id="SM00212">
    <property type="entry name" value="UBCc"/>
    <property type="match status" value="1"/>
</dbReference>
<reference evidence="2" key="1">
    <citation type="submission" date="2021-01" db="EMBL/GenBank/DDBJ databases">
        <authorList>
            <consortium name="Genoscope - CEA"/>
            <person name="William W."/>
        </authorList>
    </citation>
    <scope>NUCLEOTIDE SEQUENCE</scope>
</reference>
<feature type="domain" description="UBC core" evidence="1">
    <location>
        <begin position="1"/>
        <end position="128"/>
    </location>
</feature>
<dbReference type="InterPro" id="IPR050113">
    <property type="entry name" value="Ub_conjugating_enzyme"/>
</dbReference>
<dbReference type="Pfam" id="PF00179">
    <property type="entry name" value="UQ_con"/>
    <property type="match status" value="1"/>
</dbReference>
<evidence type="ECO:0000313" key="3">
    <source>
        <dbReference type="Proteomes" id="UP000689195"/>
    </source>
</evidence>
<sequence>MINRLNKELKDLTILTLYLGWMAIAHLIKDESLNSPENYPFKTTFFQFQTKIFHSNIGEDGLLCEDKIETKEKWQPTKTVKYLLKLIYKILRQVNPYDFHNMEAMNMYREDKNKFEEFARIQTKKHAT</sequence>
<keyword evidence="3" id="KW-1185">Reference proteome</keyword>
<dbReference type="PROSITE" id="PS50127">
    <property type="entry name" value="UBC_2"/>
    <property type="match status" value="1"/>
</dbReference>
<accession>A0A8S1Y4W6</accession>
<dbReference type="PANTHER" id="PTHR24067">
    <property type="entry name" value="UBIQUITIN-CONJUGATING ENZYME E2"/>
    <property type="match status" value="1"/>
</dbReference>
<name>A0A8S1Y4W6_9CILI</name>
<comment type="caution">
    <text evidence="2">The sequence shown here is derived from an EMBL/GenBank/DDBJ whole genome shotgun (WGS) entry which is preliminary data.</text>
</comment>
<evidence type="ECO:0000259" key="1">
    <source>
        <dbReference type="PROSITE" id="PS50127"/>
    </source>
</evidence>
<dbReference type="EMBL" id="CAJJDO010000145">
    <property type="protein sequence ID" value="CAD8206814.1"/>
    <property type="molecule type" value="Genomic_DNA"/>
</dbReference>
<dbReference type="Proteomes" id="UP000689195">
    <property type="component" value="Unassembled WGS sequence"/>
</dbReference>
<proteinExistence type="predicted"/>
<protein>
    <recommendedName>
        <fullName evidence="1">UBC core domain-containing protein</fullName>
    </recommendedName>
</protein>
<dbReference type="OrthoDB" id="283577at2759"/>
<dbReference type="AlphaFoldDB" id="A0A8S1Y4W6"/>
<organism evidence="2 3">
    <name type="scientific">Paramecium pentaurelia</name>
    <dbReference type="NCBI Taxonomy" id="43138"/>
    <lineage>
        <taxon>Eukaryota</taxon>
        <taxon>Sar</taxon>
        <taxon>Alveolata</taxon>
        <taxon>Ciliophora</taxon>
        <taxon>Intramacronucleata</taxon>
        <taxon>Oligohymenophorea</taxon>
        <taxon>Peniculida</taxon>
        <taxon>Parameciidae</taxon>
        <taxon>Paramecium</taxon>
    </lineage>
</organism>